<dbReference type="GO" id="GO:0003700">
    <property type="term" value="F:DNA-binding transcription factor activity"/>
    <property type="evidence" value="ECO:0007669"/>
    <property type="project" value="TreeGrafter"/>
</dbReference>
<dbReference type="InterPro" id="IPR023772">
    <property type="entry name" value="DNA-bd_HTH_TetR-type_CS"/>
</dbReference>
<sequence>MPRISAPTVAEHRERQVRTLLDAAGALVAEEGPQALTLAALARRVGLSRPGLYEYFRSKDDLVAAVVEEALPRWAARVEDAVTTVEGPAATTEAYVRVQLDAMTDGGHAAAVALVEHALTAPARERVRRRQARLLRPLIGAFAEAGVPDAVLRAELVQGIVDAAAHAVRRDPESSERITDTAADQAVRGLPRPAGPDVSGGGPSP</sequence>
<proteinExistence type="predicted"/>
<feature type="compositionally biased region" description="Basic and acidic residues" evidence="3">
    <location>
        <begin position="168"/>
        <end position="179"/>
    </location>
</feature>
<dbReference type="RefSeq" id="WP_116020978.1">
    <property type="nucleotide sequence ID" value="NZ_QTTT01000001.1"/>
</dbReference>
<dbReference type="InterPro" id="IPR001647">
    <property type="entry name" value="HTH_TetR"/>
</dbReference>
<reference evidence="5 6" key="1">
    <citation type="submission" date="2018-08" db="EMBL/GenBank/DDBJ databases">
        <title>Sequencing the genomes of 1000 actinobacteria strains.</title>
        <authorList>
            <person name="Klenk H.-P."/>
        </authorList>
    </citation>
    <scope>NUCLEOTIDE SEQUENCE [LARGE SCALE GENOMIC DNA]</scope>
    <source>
        <strain evidence="5 6">DSM 43927</strain>
    </source>
</reference>
<dbReference type="AlphaFoldDB" id="A0A3D9SHF5"/>
<protein>
    <submittedName>
        <fullName evidence="5">TetR family transcriptional regulator</fullName>
    </submittedName>
</protein>
<name>A0A3D9SHF5_9ACTN</name>
<dbReference type="Gene3D" id="1.10.357.10">
    <property type="entry name" value="Tetracycline Repressor, domain 2"/>
    <property type="match status" value="1"/>
</dbReference>
<dbReference type="PROSITE" id="PS01081">
    <property type="entry name" value="HTH_TETR_1"/>
    <property type="match status" value="1"/>
</dbReference>
<dbReference type="PANTHER" id="PTHR30055">
    <property type="entry name" value="HTH-TYPE TRANSCRIPTIONAL REGULATOR RUTR"/>
    <property type="match status" value="1"/>
</dbReference>
<keyword evidence="1 2" id="KW-0238">DNA-binding</keyword>
<dbReference type="Pfam" id="PF00440">
    <property type="entry name" value="TetR_N"/>
    <property type="match status" value="1"/>
</dbReference>
<accession>A0A3D9SHF5</accession>
<evidence type="ECO:0000313" key="5">
    <source>
        <dbReference type="EMBL" id="REE95127.1"/>
    </source>
</evidence>
<dbReference type="PROSITE" id="PS50977">
    <property type="entry name" value="HTH_TETR_2"/>
    <property type="match status" value="1"/>
</dbReference>
<dbReference type="EMBL" id="QTTT01000001">
    <property type="protein sequence ID" value="REE95127.1"/>
    <property type="molecule type" value="Genomic_DNA"/>
</dbReference>
<comment type="caution">
    <text evidence="5">The sequence shown here is derived from an EMBL/GenBank/DDBJ whole genome shotgun (WGS) entry which is preliminary data.</text>
</comment>
<dbReference type="Gene3D" id="1.10.10.60">
    <property type="entry name" value="Homeodomain-like"/>
    <property type="match status" value="1"/>
</dbReference>
<dbReference type="InterPro" id="IPR050109">
    <property type="entry name" value="HTH-type_TetR-like_transc_reg"/>
</dbReference>
<organism evidence="5 6">
    <name type="scientific">Thermomonospora umbrina</name>
    <dbReference type="NCBI Taxonomy" id="111806"/>
    <lineage>
        <taxon>Bacteria</taxon>
        <taxon>Bacillati</taxon>
        <taxon>Actinomycetota</taxon>
        <taxon>Actinomycetes</taxon>
        <taxon>Streptosporangiales</taxon>
        <taxon>Thermomonosporaceae</taxon>
        <taxon>Thermomonospora</taxon>
    </lineage>
</organism>
<keyword evidence="6" id="KW-1185">Reference proteome</keyword>
<dbReference type="OrthoDB" id="4709704at2"/>
<evidence type="ECO:0000259" key="4">
    <source>
        <dbReference type="PROSITE" id="PS50977"/>
    </source>
</evidence>
<dbReference type="Proteomes" id="UP000256661">
    <property type="component" value="Unassembled WGS sequence"/>
</dbReference>
<dbReference type="PANTHER" id="PTHR30055:SF226">
    <property type="entry name" value="HTH-TYPE TRANSCRIPTIONAL REGULATOR PKSA"/>
    <property type="match status" value="1"/>
</dbReference>
<evidence type="ECO:0000256" key="3">
    <source>
        <dbReference type="SAM" id="MobiDB-lite"/>
    </source>
</evidence>
<dbReference type="SUPFAM" id="SSF46689">
    <property type="entry name" value="Homeodomain-like"/>
    <property type="match status" value="1"/>
</dbReference>
<feature type="region of interest" description="Disordered" evidence="3">
    <location>
        <begin position="168"/>
        <end position="205"/>
    </location>
</feature>
<dbReference type="InterPro" id="IPR009057">
    <property type="entry name" value="Homeodomain-like_sf"/>
</dbReference>
<evidence type="ECO:0000256" key="2">
    <source>
        <dbReference type="PROSITE-ProRule" id="PRU00335"/>
    </source>
</evidence>
<feature type="domain" description="HTH tetR-type" evidence="4">
    <location>
        <begin position="14"/>
        <end position="74"/>
    </location>
</feature>
<evidence type="ECO:0000256" key="1">
    <source>
        <dbReference type="ARBA" id="ARBA00023125"/>
    </source>
</evidence>
<feature type="DNA-binding region" description="H-T-H motif" evidence="2">
    <location>
        <begin position="37"/>
        <end position="56"/>
    </location>
</feature>
<dbReference type="PRINTS" id="PR00455">
    <property type="entry name" value="HTHTETR"/>
</dbReference>
<gene>
    <name evidence="5" type="ORF">DFJ69_0508</name>
</gene>
<dbReference type="GO" id="GO:0000976">
    <property type="term" value="F:transcription cis-regulatory region binding"/>
    <property type="evidence" value="ECO:0007669"/>
    <property type="project" value="TreeGrafter"/>
</dbReference>
<evidence type="ECO:0000313" key="6">
    <source>
        <dbReference type="Proteomes" id="UP000256661"/>
    </source>
</evidence>